<dbReference type="RefSeq" id="WP_248254812.1">
    <property type="nucleotide sequence ID" value="NZ_JAIWJX010000004.1"/>
</dbReference>
<evidence type="ECO:0000313" key="3">
    <source>
        <dbReference type="Proteomes" id="UP001139011"/>
    </source>
</evidence>
<proteinExistence type="predicted"/>
<name>A0A9X1XEI5_9BACL</name>
<feature type="transmembrane region" description="Helical" evidence="1">
    <location>
        <begin position="20"/>
        <end position="40"/>
    </location>
</feature>
<evidence type="ECO:0000313" key="2">
    <source>
        <dbReference type="EMBL" id="MCK6259442.1"/>
    </source>
</evidence>
<evidence type="ECO:0000256" key="1">
    <source>
        <dbReference type="SAM" id="Phobius"/>
    </source>
</evidence>
<dbReference type="EMBL" id="JAIWJX010000004">
    <property type="protein sequence ID" value="MCK6259442.1"/>
    <property type="molecule type" value="Genomic_DNA"/>
</dbReference>
<comment type="caution">
    <text evidence="2">The sequence shown here is derived from an EMBL/GenBank/DDBJ whole genome shotgun (WGS) entry which is preliminary data.</text>
</comment>
<keyword evidence="1" id="KW-0472">Membrane</keyword>
<keyword evidence="1" id="KW-0812">Transmembrane</keyword>
<gene>
    <name evidence="2" type="ORF">LCY76_22995</name>
</gene>
<keyword evidence="3" id="KW-1185">Reference proteome</keyword>
<organism evidence="2 3">
    <name type="scientific">Fictibacillus marinisediminis</name>
    <dbReference type="NCBI Taxonomy" id="2878389"/>
    <lineage>
        <taxon>Bacteria</taxon>
        <taxon>Bacillati</taxon>
        <taxon>Bacillota</taxon>
        <taxon>Bacilli</taxon>
        <taxon>Bacillales</taxon>
        <taxon>Fictibacillaceae</taxon>
        <taxon>Fictibacillus</taxon>
    </lineage>
</organism>
<accession>A0A9X1XEI5</accession>
<dbReference type="InterPro" id="IPR012964">
    <property type="entry name" value="DUF1702"/>
</dbReference>
<sequence length="309" mass="36199">MIKFLKHYFHGDYPFFKKRFLCILFHFFSGALLAFLIPSVKFLRFLIEHISPSFYRGFTDEGAGIGFGMRAHFFKKRGTSFETSITSLTSRSIYQYYVGLGWWLHYRYRYNVRKYDEWISQLHFKYALILFDGVGFKVGLFTFYHNKNSLAVLEHFTVPQQRVCYQGFGRSLWFQSNFNWQMAQTELDRLGKDHPFRNDILSGLGLAVSYSKFDDLSLGSTILSTLSSEDKSSFAQGLAFGLEARKKQNPELWENTIGTLPIGLKDQVNGLIQIVHQVEEELDLYCTDRNYYLLWIDKIRNTLEGDNRI</sequence>
<protein>
    <submittedName>
        <fullName evidence="2">DUF1702 family protein</fullName>
    </submittedName>
</protein>
<dbReference type="AlphaFoldDB" id="A0A9X1XEI5"/>
<reference evidence="2" key="1">
    <citation type="submission" date="2021-09" db="EMBL/GenBank/DDBJ databases">
        <title>Genome analysis of Fictibacillus sp. KIGAM418 isolated from marine sediment.</title>
        <authorList>
            <person name="Seo M.-J."/>
            <person name="Cho E.-S."/>
            <person name="Hwang C.Y."/>
        </authorList>
    </citation>
    <scope>NUCLEOTIDE SEQUENCE</scope>
    <source>
        <strain evidence="2">KIGAM418</strain>
    </source>
</reference>
<dbReference type="Pfam" id="PF08012">
    <property type="entry name" value="DUF1702"/>
    <property type="match status" value="1"/>
</dbReference>
<keyword evidence="1" id="KW-1133">Transmembrane helix</keyword>
<dbReference type="Proteomes" id="UP001139011">
    <property type="component" value="Unassembled WGS sequence"/>
</dbReference>